<evidence type="ECO:0000313" key="1">
    <source>
        <dbReference type="EMBL" id="CAG8787615.1"/>
    </source>
</evidence>
<feature type="non-terminal residue" evidence="1">
    <location>
        <position position="1"/>
    </location>
</feature>
<proteinExistence type="predicted"/>
<name>A0ABN7VMY1_GIGMA</name>
<keyword evidence="2" id="KW-1185">Reference proteome</keyword>
<accession>A0ABN7VMY1</accession>
<evidence type="ECO:0000313" key="2">
    <source>
        <dbReference type="Proteomes" id="UP000789901"/>
    </source>
</evidence>
<reference evidence="1 2" key="1">
    <citation type="submission" date="2021-06" db="EMBL/GenBank/DDBJ databases">
        <authorList>
            <person name="Kallberg Y."/>
            <person name="Tangrot J."/>
            <person name="Rosling A."/>
        </authorList>
    </citation>
    <scope>NUCLEOTIDE SEQUENCE [LARGE SCALE GENOMIC DNA]</scope>
    <source>
        <strain evidence="1 2">120-4 pot B 10/14</strain>
    </source>
</reference>
<protein>
    <submittedName>
        <fullName evidence="1">3722_t:CDS:1</fullName>
    </submittedName>
</protein>
<comment type="caution">
    <text evidence="1">The sequence shown here is derived from an EMBL/GenBank/DDBJ whole genome shotgun (WGS) entry which is preliminary data.</text>
</comment>
<dbReference type="EMBL" id="CAJVQB010018429">
    <property type="protein sequence ID" value="CAG8787615.1"/>
    <property type="molecule type" value="Genomic_DNA"/>
</dbReference>
<organism evidence="1 2">
    <name type="scientific">Gigaspora margarita</name>
    <dbReference type="NCBI Taxonomy" id="4874"/>
    <lineage>
        <taxon>Eukaryota</taxon>
        <taxon>Fungi</taxon>
        <taxon>Fungi incertae sedis</taxon>
        <taxon>Mucoromycota</taxon>
        <taxon>Glomeromycotina</taxon>
        <taxon>Glomeromycetes</taxon>
        <taxon>Diversisporales</taxon>
        <taxon>Gigasporaceae</taxon>
        <taxon>Gigaspora</taxon>
    </lineage>
</organism>
<gene>
    <name evidence="1" type="ORF">GMARGA_LOCUS20707</name>
</gene>
<dbReference type="Proteomes" id="UP000789901">
    <property type="component" value="Unassembled WGS sequence"/>
</dbReference>
<sequence length="187" mass="21537">GEWQWPNNAPYASQILAQKNFIPAQIAKVTKITLTQPTAQIFEHSTPKSSWKVPLYRTNYSNNASCLDLIDLLQKEMFFETTKELNERKNHLLINNIDFVYANEQSNKLLNLTSWTLKKNQKYGKKGSRKQISPCVLELLKAMFMAGQEDHSQQNSAKEMFDELLQMAEEVHLTKVVDITDPSDSKE</sequence>